<dbReference type="OrthoDB" id="368507at2759"/>
<gene>
    <name evidence="1" type="ORF">PPERSA_07889</name>
</gene>
<name>A0A0V0QCM0_PSEPJ</name>
<organism evidence="1 2">
    <name type="scientific">Pseudocohnilembus persalinus</name>
    <name type="common">Ciliate</name>
    <dbReference type="NCBI Taxonomy" id="266149"/>
    <lineage>
        <taxon>Eukaryota</taxon>
        <taxon>Sar</taxon>
        <taxon>Alveolata</taxon>
        <taxon>Ciliophora</taxon>
        <taxon>Intramacronucleata</taxon>
        <taxon>Oligohymenophorea</taxon>
        <taxon>Scuticociliatia</taxon>
        <taxon>Philasterida</taxon>
        <taxon>Pseudocohnilembidae</taxon>
        <taxon>Pseudocohnilembus</taxon>
    </lineage>
</organism>
<dbReference type="InParanoid" id="A0A0V0QCM0"/>
<accession>A0A0V0QCM0</accession>
<evidence type="ECO:0000313" key="2">
    <source>
        <dbReference type="Proteomes" id="UP000054937"/>
    </source>
</evidence>
<comment type="caution">
    <text evidence="1">The sequence shown here is derived from an EMBL/GenBank/DDBJ whole genome shotgun (WGS) entry which is preliminary data.</text>
</comment>
<dbReference type="Proteomes" id="UP000054937">
    <property type="component" value="Unassembled WGS sequence"/>
</dbReference>
<protein>
    <submittedName>
        <fullName evidence="1">Uncharacterized protein</fullName>
    </submittedName>
</protein>
<sequence>MSLISILILINYQQDNLPTVITVQDNEGRPDENHLQTLAKSLCKKIKCNLILSCNIPIMEEQAQYLEINKNLTQILKKVINDQKEREEYEMLLKLEEQKKMDEQKLQNLEINQN</sequence>
<keyword evidence="2" id="KW-1185">Reference proteome</keyword>
<dbReference type="EMBL" id="LDAU01000204">
    <property type="protein sequence ID" value="KRW99812.1"/>
    <property type="molecule type" value="Genomic_DNA"/>
</dbReference>
<evidence type="ECO:0000313" key="1">
    <source>
        <dbReference type="EMBL" id="KRW99812.1"/>
    </source>
</evidence>
<reference evidence="1 2" key="1">
    <citation type="journal article" date="2015" name="Sci. Rep.">
        <title>Genome of the facultative scuticociliatosis pathogen Pseudocohnilembus persalinus provides insight into its virulence through horizontal gene transfer.</title>
        <authorList>
            <person name="Xiong J."/>
            <person name="Wang G."/>
            <person name="Cheng J."/>
            <person name="Tian M."/>
            <person name="Pan X."/>
            <person name="Warren A."/>
            <person name="Jiang C."/>
            <person name="Yuan D."/>
            <person name="Miao W."/>
        </authorList>
    </citation>
    <scope>NUCLEOTIDE SEQUENCE [LARGE SCALE GENOMIC DNA]</scope>
    <source>
        <strain evidence="1">36N120E</strain>
    </source>
</reference>
<dbReference type="AlphaFoldDB" id="A0A0V0QCM0"/>
<proteinExistence type="predicted"/>